<feature type="transmembrane region" description="Helical" evidence="1">
    <location>
        <begin position="32"/>
        <end position="50"/>
    </location>
</feature>
<sequence length="515" mass="55842">MGYLDLEEIWAYPNNQITFAKPSRKTFFAHPLKLLVGAALFLSLLFYTSIPDGFIRGFDRDRSFLGVASRDQSDQLDIMKQHDINAKMLHSKSFANRYSVRAPPSIREIDMTRSNGTREGQPVVAINALNPNNLVFVSTRFYPLPSLSPVGGCFLAYTLDRGQTWVNVTADYPLGDAPECGEPQVFSDANGTFYILNNQVFPDLESNEAAHPQLSKSVDGGKTWSTPSVTPLHMQGAPKLRIDQVTGKVYANGASSWEYPAAISVSSDGGDTWAPFNQVPGPVDVCLDYEIPDLPPVCGFPGRSIAVHDGILVSAAEGLEGHPEMYISRNDGVTWTTLPLTDSDGDFVLNGTGPMLPVSGVGLPSDPTPWVSADPTKTGRFALMVPREYTLEIYVTEDAGGNFTGPTVIETPNAQRPAIDFGLTGVLGVMWRTNSSGLLDVYSTVSFDFGRTFATPVKVTRDSVPVGQNGQPGDRASLIALNGKYAYVAWSDGRDGLLDAVWAEVPLALFKNETI</sequence>
<dbReference type="Gene3D" id="2.120.10.10">
    <property type="match status" value="1"/>
</dbReference>
<keyword evidence="1" id="KW-0472">Membrane</keyword>
<dbReference type="AlphaFoldDB" id="W3WUC5"/>
<gene>
    <name evidence="2" type="ORF">PFICI_11273</name>
</gene>
<name>W3WUC5_PESFW</name>
<evidence type="ECO:0000256" key="1">
    <source>
        <dbReference type="SAM" id="Phobius"/>
    </source>
</evidence>
<dbReference type="InParanoid" id="W3WUC5"/>
<dbReference type="eggNOG" id="ENOG502RM2A">
    <property type="taxonomic scope" value="Eukaryota"/>
</dbReference>
<evidence type="ECO:0000313" key="3">
    <source>
        <dbReference type="Proteomes" id="UP000030651"/>
    </source>
</evidence>
<keyword evidence="3" id="KW-1185">Reference proteome</keyword>
<dbReference type="KEGG" id="pfy:PFICI_11273"/>
<dbReference type="Gene3D" id="2.130.10.10">
    <property type="entry name" value="YVTN repeat-like/Quinoprotein amine dehydrogenase"/>
    <property type="match status" value="1"/>
</dbReference>
<dbReference type="HOGENOM" id="CLU_040440_0_0_1"/>
<evidence type="ECO:0008006" key="4">
    <source>
        <dbReference type="Google" id="ProtNLM"/>
    </source>
</evidence>
<keyword evidence="1" id="KW-1133">Transmembrane helix</keyword>
<dbReference type="OrthoDB" id="410491at2759"/>
<accession>W3WUC5</accession>
<dbReference type="InterPro" id="IPR036278">
    <property type="entry name" value="Sialidase_sf"/>
</dbReference>
<proteinExistence type="predicted"/>
<dbReference type="InterPro" id="IPR015943">
    <property type="entry name" value="WD40/YVTN_repeat-like_dom_sf"/>
</dbReference>
<dbReference type="GeneID" id="19276286"/>
<keyword evidence="1" id="KW-0812">Transmembrane</keyword>
<dbReference type="SUPFAM" id="SSF50939">
    <property type="entry name" value="Sialidases"/>
    <property type="match status" value="2"/>
</dbReference>
<dbReference type="CDD" id="cd15482">
    <property type="entry name" value="Sialidase_non-viral"/>
    <property type="match status" value="1"/>
</dbReference>
<dbReference type="RefSeq" id="XP_007838045.1">
    <property type="nucleotide sequence ID" value="XM_007839854.1"/>
</dbReference>
<reference evidence="3" key="1">
    <citation type="journal article" date="2015" name="BMC Genomics">
        <title>Genomic and transcriptomic analysis of the endophytic fungus Pestalotiopsis fici reveals its lifestyle and high potential for synthesis of natural products.</title>
        <authorList>
            <person name="Wang X."/>
            <person name="Zhang X."/>
            <person name="Liu L."/>
            <person name="Xiang M."/>
            <person name="Wang W."/>
            <person name="Sun X."/>
            <person name="Che Y."/>
            <person name="Guo L."/>
            <person name="Liu G."/>
            <person name="Guo L."/>
            <person name="Wang C."/>
            <person name="Yin W.B."/>
            <person name="Stadler M."/>
            <person name="Zhang X."/>
            <person name="Liu X."/>
        </authorList>
    </citation>
    <scope>NUCLEOTIDE SEQUENCE [LARGE SCALE GENOMIC DNA]</scope>
    <source>
        <strain evidence="3">W106-1 / CGMCC3.15140</strain>
    </source>
</reference>
<evidence type="ECO:0000313" key="2">
    <source>
        <dbReference type="EMBL" id="ETS77399.1"/>
    </source>
</evidence>
<organism evidence="2 3">
    <name type="scientific">Pestalotiopsis fici (strain W106-1 / CGMCC3.15140)</name>
    <dbReference type="NCBI Taxonomy" id="1229662"/>
    <lineage>
        <taxon>Eukaryota</taxon>
        <taxon>Fungi</taxon>
        <taxon>Dikarya</taxon>
        <taxon>Ascomycota</taxon>
        <taxon>Pezizomycotina</taxon>
        <taxon>Sordariomycetes</taxon>
        <taxon>Xylariomycetidae</taxon>
        <taxon>Amphisphaeriales</taxon>
        <taxon>Sporocadaceae</taxon>
        <taxon>Pestalotiopsis</taxon>
    </lineage>
</organism>
<protein>
    <recommendedName>
        <fullName evidence="4">Sialidase domain-containing protein</fullName>
    </recommendedName>
</protein>
<dbReference type="EMBL" id="KI912116">
    <property type="protein sequence ID" value="ETS77399.1"/>
    <property type="molecule type" value="Genomic_DNA"/>
</dbReference>
<dbReference type="Proteomes" id="UP000030651">
    <property type="component" value="Unassembled WGS sequence"/>
</dbReference>